<evidence type="ECO:0000256" key="1">
    <source>
        <dbReference type="ARBA" id="ARBA00022596"/>
    </source>
</evidence>
<dbReference type="Gene3D" id="3.30.2320.80">
    <property type="match status" value="1"/>
</dbReference>
<keyword evidence="1" id="KW-0533">Nickel</keyword>
<dbReference type="RefSeq" id="WP_153549822.1">
    <property type="nucleotide sequence ID" value="NZ_CP040089.1"/>
</dbReference>
<keyword evidence="5" id="KW-1185">Reference proteome</keyword>
<dbReference type="KEGG" id="ncon:LC1Nh_0178"/>
<organism evidence="4 5">
    <name type="scientific">Candidatus Nanohalobium constans</name>
    <dbReference type="NCBI Taxonomy" id="2565781"/>
    <lineage>
        <taxon>Archaea</taxon>
        <taxon>Candidatus Nanohalarchaeota</taxon>
        <taxon>Candidatus Nanohalobia</taxon>
        <taxon>Candidatus Nanohalobiales</taxon>
        <taxon>Candidatus Nanohalobiaceae</taxon>
        <taxon>Candidatus Nanohalobium</taxon>
    </lineage>
</organism>
<evidence type="ECO:0000313" key="5">
    <source>
        <dbReference type="Proteomes" id="UP000377803"/>
    </source>
</evidence>
<protein>
    <submittedName>
        <fullName evidence="4">Hydrogenase nickel incorporation protein HypA/HybF</fullName>
    </submittedName>
</protein>
<dbReference type="GO" id="GO:0051604">
    <property type="term" value="P:protein maturation"/>
    <property type="evidence" value="ECO:0007669"/>
    <property type="project" value="InterPro"/>
</dbReference>
<dbReference type="EMBL" id="CP040089">
    <property type="protein sequence ID" value="QGA80084.1"/>
    <property type="molecule type" value="Genomic_DNA"/>
</dbReference>
<dbReference type="InterPro" id="IPR000688">
    <property type="entry name" value="HypA/HybF"/>
</dbReference>
<dbReference type="Pfam" id="PF01155">
    <property type="entry name" value="HypA"/>
    <property type="match status" value="1"/>
</dbReference>
<dbReference type="GeneID" id="42364559"/>
<evidence type="ECO:0000256" key="3">
    <source>
        <dbReference type="ARBA" id="ARBA00022833"/>
    </source>
</evidence>
<name>A0A5Q0UF13_9ARCH</name>
<evidence type="ECO:0000256" key="2">
    <source>
        <dbReference type="ARBA" id="ARBA00022723"/>
    </source>
</evidence>
<accession>A0A5Q0UF13</accession>
<sequence>MEKVGNALIGLMQDLSRLSTNGKAEIKVNEKLCEPHQFQALFQHFARGTILERVDLDVDSLETQVNCSCGYQNTHDGEHNGYTKCPRCGKFAEIQDHAYKLINPDPSKTGERKTIRF</sequence>
<dbReference type="Proteomes" id="UP000377803">
    <property type="component" value="Chromosome"/>
</dbReference>
<reference evidence="5" key="1">
    <citation type="submission" date="2019-05" db="EMBL/GenBank/DDBJ databases">
        <title>Candidatus Nanohalobium constans, a novel model system to study the DPANN nano-sized archaea: genomic and physiological characterization of a nanoarchaeon co-cultured with its chitinotrophic host.</title>
        <authorList>
            <person name="La Cono V."/>
            <person name="Arcadi E."/>
            <person name="Crisafi F."/>
            <person name="Denaro R."/>
            <person name="La Spada G."/>
            <person name="Messina E."/>
            <person name="Smedile F."/>
            <person name="Toshchakov S.V."/>
            <person name="Shevchenko M.A."/>
            <person name="Golyshin P.N."/>
            <person name="Golyshina O.V."/>
            <person name="Ferrer M."/>
            <person name="Rohde M."/>
            <person name="Mushegian A."/>
            <person name="Sorokin D.Y."/>
            <person name="Giuliano L."/>
            <person name="Yakimov M.M."/>
        </authorList>
    </citation>
    <scope>NUCLEOTIDE SEQUENCE [LARGE SCALE GENOMIC DNA]</scope>
    <source>
        <strain evidence="5">LC1Nh</strain>
    </source>
</reference>
<evidence type="ECO:0000313" key="4">
    <source>
        <dbReference type="EMBL" id="QGA80084.1"/>
    </source>
</evidence>
<keyword evidence="3" id="KW-0862">Zinc</keyword>
<proteinExistence type="predicted"/>
<gene>
    <name evidence="4" type="primary">hypA</name>
    <name evidence="4" type="ORF">LC1Nh_0178</name>
</gene>
<dbReference type="AlphaFoldDB" id="A0A5Q0UF13"/>
<keyword evidence="2" id="KW-0479">Metal-binding</keyword>
<dbReference type="GO" id="GO:0016151">
    <property type="term" value="F:nickel cation binding"/>
    <property type="evidence" value="ECO:0007669"/>
    <property type="project" value="InterPro"/>
</dbReference>